<proteinExistence type="predicted"/>
<evidence type="ECO:0000313" key="2">
    <source>
        <dbReference type="EMBL" id="CAB4700682.1"/>
    </source>
</evidence>
<dbReference type="Gene3D" id="3.90.920.10">
    <property type="entry name" value="DNA primase, PRIM domain"/>
    <property type="match status" value="1"/>
</dbReference>
<dbReference type="InterPro" id="IPR052171">
    <property type="entry name" value="NHEJ_LigD"/>
</dbReference>
<dbReference type="Pfam" id="PF21686">
    <property type="entry name" value="LigD_Prim-Pol"/>
    <property type="match status" value="1"/>
</dbReference>
<name>A0A6J6PQH4_9ZZZZ</name>
<dbReference type="NCBIfam" id="TIGR02778">
    <property type="entry name" value="ligD_pol"/>
    <property type="match status" value="1"/>
</dbReference>
<reference evidence="2" key="1">
    <citation type="submission" date="2020-05" db="EMBL/GenBank/DDBJ databases">
        <authorList>
            <person name="Chiriac C."/>
            <person name="Salcher M."/>
            <person name="Ghai R."/>
            <person name="Kavagutti S V."/>
        </authorList>
    </citation>
    <scope>NUCLEOTIDE SEQUENCE</scope>
</reference>
<protein>
    <submittedName>
        <fullName evidence="2">Unannotated protein</fullName>
    </submittedName>
</protein>
<dbReference type="AlphaFoldDB" id="A0A6J6PQH4"/>
<dbReference type="EMBL" id="CAEZXP010000004">
    <property type="protein sequence ID" value="CAB4700682.1"/>
    <property type="molecule type" value="Genomic_DNA"/>
</dbReference>
<sequence>MAAPHEVKLSSADRVLFPDDGITKGDLFAYYERIAPAIIPHLRDRPFTMKRWREGIAGDAFFQKQAPKGIPDWIRTHTFQTFPREGGTRMVDFPIVDSREALLWMVQMHCIDMNAWYSRVETPDRPDFVLFDLDPAEDPGGFAQGVRVAHLIREALAALDLPAYVKTSGADGIHVVAPIDGGATFEETYRFAELLGRRIEAAYPGEATTQWLKKKRTGALIDHRQNGWGKTIASAYSVRPKPGAPVSTPLAWDELTEAITPRDFTMAVATARYEERGDLWAPVLDGGPSLAPALAALEAASA</sequence>
<dbReference type="InterPro" id="IPR014145">
    <property type="entry name" value="LigD_pol_dom"/>
</dbReference>
<evidence type="ECO:0000259" key="1">
    <source>
        <dbReference type="Pfam" id="PF21686"/>
    </source>
</evidence>
<dbReference type="CDD" id="cd04861">
    <property type="entry name" value="LigD_Pol_like"/>
    <property type="match status" value="1"/>
</dbReference>
<feature type="domain" description="DNA ligase D polymerase" evidence="1">
    <location>
        <begin position="23"/>
        <end position="280"/>
    </location>
</feature>
<gene>
    <name evidence="2" type="ORF">UFOPK2399_01327</name>
</gene>
<dbReference type="PANTHER" id="PTHR42705:SF2">
    <property type="entry name" value="BIFUNCTIONAL NON-HOMOLOGOUS END JOINING PROTEIN LIGD"/>
    <property type="match status" value="1"/>
</dbReference>
<accession>A0A6J6PQH4</accession>
<dbReference type="PANTHER" id="PTHR42705">
    <property type="entry name" value="BIFUNCTIONAL NON-HOMOLOGOUS END JOINING PROTEIN LIGD"/>
    <property type="match status" value="1"/>
</dbReference>
<organism evidence="2">
    <name type="scientific">freshwater metagenome</name>
    <dbReference type="NCBI Taxonomy" id="449393"/>
    <lineage>
        <taxon>unclassified sequences</taxon>
        <taxon>metagenomes</taxon>
        <taxon>ecological metagenomes</taxon>
    </lineage>
</organism>